<accession>A0A0A9GAL4</accession>
<reference evidence="1" key="1">
    <citation type="submission" date="2014-09" db="EMBL/GenBank/DDBJ databases">
        <authorList>
            <person name="Magalhaes I.L.F."/>
            <person name="Oliveira U."/>
            <person name="Santos F.R."/>
            <person name="Vidigal T.H.D.A."/>
            <person name="Brescovit A.D."/>
            <person name="Santos A.J."/>
        </authorList>
    </citation>
    <scope>NUCLEOTIDE SEQUENCE</scope>
    <source>
        <tissue evidence="1">Shoot tissue taken approximately 20 cm above the soil surface</tissue>
    </source>
</reference>
<organism evidence="1">
    <name type="scientific">Arundo donax</name>
    <name type="common">Giant reed</name>
    <name type="synonym">Donax arundinaceus</name>
    <dbReference type="NCBI Taxonomy" id="35708"/>
    <lineage>
        <taxon>Eukaryota</taxon>
        <taxon>Viridiplantae</taxon>
        <taxon>Streptophyta</taxon>
        <taxon>Embryophyta</taxon>
        <taxon>Tracheophyta</taxon>
        <taxon>Spermatophyta</taxon>
        <taxon>Magnoliopsida</taxon>
        <taxon>Liliopsida</taxon>
        <taxon>Poales</taxon>
        <taxon>Poaceae</taxon>
        <taxon>PACMAD clade</taxon>
        <taxon>Arundinoideae</taxon>
        <taxon>Arundineae</taxon>
        <taxon>Arundo</taxon>
    </lineage>
</organism>
<dbReference type="AlphaFoldDB" id="A0A0A9GAL4"/>
<protein>
    <submittedName>
        <fullName evidence="1">Uncharacterized protein</fullName>
    </submittedName>
</protein>
<dbReference type="EMBL" id="GBRH01178315">
    <property type="protein sequence ID" value="JAE19581.1"/>
    <property type="molecule type" value="Transcribed_RNA"/>
</dbReference>
<name>A0A0A9GAL4_ARUDO</name>
<evidence type="ECO:0000313" key="1">
    <source>
        <dbReference type="EMBL" id="JAE19581.1"/>
    </source>
</evidence>
<reference evidence="1" key="2">
    <citation type="journal article" date="2015" name="Data Brief">
        <title>Shoot transcriptome of the giant reed, Arundo donax.</title>
        <authorList>
            <person name="Barrero R.A."/>
            <person name="Guerrero F.D."/>
            <person name="Moolhuijzen P."/>
            <person name="Goolsby J.A."/>
            <person name="Tidwell J."/>
            <person name="Bellgard S.E."/>
            <person name="Bellgard M.I."/>
        </authorList>
    </citation>
    <scope>NUCLEOTIDE SEQUENCE</scope>
    <source>
        <tissue evidence="1">Shoot tissue taken approximately 20 cm above the soil surface</tissue>
    </source>
</reference>
<sequence length="52" mass="5752">MFSVRSAYKLGFKLALSCSWLRPLGRVMTGCSGLKSGRQMCPPKLDTLSGEW</sequence>
<proteinExistence type="predicted"/>